<dbReference type="STRING" id="4565.A0A3B6QF44"/>
<dbReference type="AlphaFoldDB" id="A0A3B6QF44"/>
<dbReference type="PANTHER" id="PTHR10131">
    <property type="entry name" value="TNF RECEPTOR ASSOCIATED FACTOR"/>
    <property type="match status" value="1"/>
</dbReference>
<evidence type="ECO:0000256" key="2">
    <source>
        <dbReference type="ARBA" id="ARBA00022771"/>
    </source>
</evidence>
<keyword evidence="2 4" id="KW-0863">Zinc-finger</keyword>
<name>A0A3B6QF44_WHEAT</name>
<gene>
    <name evidence="6" type="primary">LOC123144765</name>
</gene>
<dbReference type="InterPro" id="IPR001293">
    <property type="entry name" value="Znf_TRAF"/>
</dbReference>
<evidence type="ECO:0000313" key="7">
    <source>
        <dbReference type="Proteomes" id="UP000019116"/>
    </source>
</evidence>
<sequence length="447" mass="50420">MDNLENTSEDKGLNFLCNLSDVEVVHSMTQLLLHALATASVDSTTGDMFKSPASVAIGMKTELSGYMSQRSETLVRQSMDGGEDHSDQLTKASSRPTEFLSDLIDEFVTSKRGMLSHVSGLFSSESRLNKIKDFMQKLETDNSWAQDERKATAWAILENIDSKGIFHCPERFDMPDKLAEHTSQCKFRILNCTNDGCVASFCAIHTEKHDAVCPFKLLPCEQLCEQHVMRSEMDKHCGTVCPMKLTNCPFFRIGCETAFPQCSLDNHCSRFLQTHLMYVVKVITRQGDCVNDMDQRLQLLEKEYLFSFSTVNTLSEAFCVQGWTFVGRFNSKFSWRTCCNSIIIGLALRRSFQVTAQAASKFCKYVLYVCVHRNMQPPKSCKLLSCTAPEGPDHVRKTLSNAVCGTSKYSFHLPISFLLFTLIEGCVVQINLESFYHLLVIFLISDV</sequence>
<keyword evidence="1 4" id="KW-0479">Metal-binding</keyword>
<dbReference type="PaxDb" id="4565-Traes_6DL_F101C7DB6.2"/>
<organism evidence="6">
    <name type="scientific">Triticum aestivum</name>
    <name type="common">Wheat</name>
    <dbReference type="NCBI Taxonomy" id="4565"/>
    <lineage>
        <taxon>Eukaryota</taxon>
        <taxon>Viridiplantae</taxon>
        <taxon>Streptophyta</taxon>
        <taxon>Embryophyta</taxon>
        <taxon>Tracheophyta</taxon>
        <taxon>Spermatophyta</taxon>
        <taxon>Magnoliopsida</taxon>
        <taxon>Liliopsida</taxon>
        <taxon>Poales</taxon>
        <taxon>Poaceae</taxon>
        <taxon>BOP clade</taxon>
        <taxon>Pooideae</taxon>
        <taxon>Triticodae</taxon>
        <taxon>Triticeae</taxon>
        <taxon>Triticinae</taxon>
        <taxon>Triticum</taxon>
    </lineage>
</organism>
<dbReference type="EnsemblPlants" id="TraesCS6D02G199800.2">
    <property type="protein sequence ID" value="TraesCS6D02G199800.2"/>
    <property type="gene ID" value="TraesCS6D02G199800"/>
</dbReference>
<feature type="domain" description="TRAF-type" evidence="5">
    <location>
        <begin position="209"/>
        <end position="260"/>
    </location>
</feature>
<keyword evidence="3 4" id="KW-0862">Zinc</keyword>
<keyword evidence="7" id="KW-1185">Reference proteome</keyword>
<dbReference type="Pfam" id="PF02176">
    <property type="entry name" value="zf-TRAF"/>
    <property type="match status" value="1"/>
</dbReference>
<dbReference type="PROSITE" id="PS50145">
    <property type="entry name" value="ZF_TRAF"/>
    <property type="match status" value="1"/>
</dbReference>
<accession>A0A3B6QF44</accession>
<reference evidence="6" key="1">
    <citation type="submission" date="2018-08" db="EMBL/GenBank/DDBJ databases">
        <authorList>
            <person name="Rossello M."/>
        </authorList>
    </citation>
    <scope>NUCLEOTIDE SEQUENCE [LARGE SCALE GENOMIC DNA]</scope>
    <source>
        <strain evidence="6">cv. Chinese Spring</strain>
    </source>
</reference>
<dbReference type="OrthoDB" id="1737200at2759"/>
<dbReference type="GO" id="GO:0005737">
    <property type="term" value="C:cytoplasm"/>
    <property type="evidence" value="ECO:0000318"/>
    <property type="project" value="GO_Central"/>
</dbReference>
<dbReference type="PANTHER" id="PTHR10131:SF161">
    <property type="entry name" value="F26K24.24 PROTEIN"/>
    <property type="match status" value="1"/>
</dbReference>
<evidence type="ECO:0000256" key="3">
    <source>
        <dbReference type="ARBA" id="ARBA00022833"/>
    </source>
</evidence>
<dbReference type="InterPro" id="IPR013083">
    <property type="entry name" value="Znf_RING/FYVE/PHD"/>
</dbReference>
<protein>
    <recommendedName>
        <fullName evidence="5">TRAF-type domain-containing protein</fullName>
    </recommendedName>
</protein>
<reference evidence="6" key="2">
    <citation type="submission" date="2018-10" db="UniProtKB">
        <authorList>
            <consortium name="EnsemblPlants"/>
        </authorList>
    </citation>
    <scope>IDENTIFICATION</scope>
</reference>
<evidence type="ECO:0000256" key="4">
    <source>
        <dbReference type="PROSITE-ProRule" id="PRU00207"/>
    </source>
</evidence>
<proteinExistence type="predicted"/>
<dbReference type="GO" id="GO:0008270">
    <property type="term" value="F:zinc ion binding"/>
    <property type="evidence" value="ECO:0007669"/>
    <property type="project" value="UniProtKB-KW"/>
</dbReference>
<dbReference type="Gramene" id="TraesCS6D03G0495700.2">
    <property type="protein sequence ID" value="TraesCS6D03G0495700.2.CDS"/>
    <property type="gene ID" value="TraesCS6D03G0495700"/>
</dbReference>
<dbReference type="Gramene" id="TraesCS6D02G199800.2">
    <property type="protein sequence ID" value="TraesCS6D02G199800.2"/>
    <property type="gene ID" value="TraesCS6D02G199800"/>
</dbReference>
<evidence type="ECO:0000313" key="6">
    <source>
        <dbReference type="EnsemblPlants" id="TraesCS6D02G199800.2"/>
    </source>
</evidence>
<dbReference type="Gene3D" id="3.30.40.10">
    <property type="entry name" value="Zinc/RING finger domain, C3HC4 (zinc finger)"/>
    <property type="match status" value="1"/>
</dbReference>
<evidence type="ECO:0000256" key="1">
    <source>
        <dbReference type="ARBA" id="ARBA00022723"/>
    </source>
</evidence>
<dbReference type="Proteomes" id="UP000019116">
    <property type="component" value="Chromosome 6D"/>
</dbReference>
<evidence type="ECO:0000259" key="5">
    <source>
        <dbReference type="PROSITE" id="PS50145"/>
    </source>
</evidence>
<feature type="zinc finger region" description="TRAF-type" evidence="4">
    <location>
        <begin position="209"/>
        <end position="260"/>
    </location>
</feature>